<dbReference type="AlphaFoldDB" id="A0A1Q3EGD4"/>
<gene>
    <name evidence="2" type="ORF">LENED_008145</name>
</gene>
<evidence type="ECO:0000313" key="3">
    <source>
        <dbReference type="Proteomes" id="UP000188533"/>
    </source>
</evidence>
<dbReference type="Proteomes" id="UP000188533">
    <property type="component" value="Unassembled WGS sequence"/>
</dbReference>
<reference evidence="2 3" key="1">
    <citation type="submission" date="2016-08" db="EMBL/GenBank/DDBJ databases">
        <authorList>
            <consortium name="Lentinula edodes genome sequencing consortium"/>
            <person name="Sakamoto Y."/>
            <person name="Nakade K."/>
            <person name="Sato S."/>
            <person name="Yoshida Y."/>
            <person name="Miyazaki K."/>
            <person name="Natsume S."/>
            <person name="Konno N."/>
        </authorList>
    </citation>
    <scope>NUCLEOTIDE SEQUENCE [LARGE SCALE GENOMIC DNA]</scope>
    <source>
        <strain evidence="2 3">NBRC 111202</strain>
    </source>
</reference>
<feature type="compositionally biased region" description="Basic residues" evidence="1">
    <location>
        <begin position="46"/>
        <end position="61"/>
    </location>
</feature>
<accession>A0A1Q3EGD4</accession>
<protein>
    <submittedName>
        <fullName evidence="2">Uncharacterized protein</fullName>
    </submittedName>
</protein>
<organism evidence="2 3">
    <name type="scientific">Lentinula edodes</name>
    <name type="common">Shiitake mushroom</name>
    <name type="synonym">Lentinus edodes</name>
    <dbReference type="NCBI Taxonomy" id="5353"/>
    <lineage>
        <taxon>Eukaryota</taxon>
        <taxon>Fungi</taxon>
        <taxon>Dikarya</taxon>
        <taxon>Basidiomycota</taxon>
        <taxon>Agaricomycotina</taxon>
        <taxon>Agaricomycetes</taxon>
        <taxon>Agaricomycetidae</taxon>
        <taxon>Agaricales</taxon>
        <taxon>Marasmiineae</taxon>
        <taxon>Omphalotaceae</taxon>
        <taxon>Lentinula</taxon>
    </lineage>
</organism>
<comment type="caution">
    <text evidence="2">The sequence shown here is derived from an EMBL/GenBank/DDBJ whole genome shotgun (WGS) entry which is preliminary data.</text>
</comment>
<feature type="region of interest" description="Disordered" evidence="1">
    <location>
        <begin position="36"/>
        <end position="71"/>
    </location>
</feature>
<reference evidence="2 3" key="2">
    <citation type="submission" date="2017-02" db="EMBL/GenBank/DDBJ databases">
        <title>A genome survey and senescence transcriptome analysis in Lentinula edodes.</title>
        <authorList>
            <person name="Sakamoto Y."/>
            <person name="Nakade K."/>
            <person name="Sato S."/>
            <person name="Yoshida Y."/>
            <person name="Miyazaki K."/>
            <person name="Natsume S."/>
            <person name="Konno N."/>
        </authorList>
    </citation>
    <scope>NUCLEOTIDE SEQUENCE [LARGE SCALE GENOMIC DNA]</scope>
    <source>
        <strain evidence="2 3">NBRC 111202</strain>
    </source>
</reference>
<proteinExistence type="predicted"/>
<evidence type="ECO:0000256" key="1">
    <source>
        <dbReference type="SAM" id="MobiDB-lite"/>
    </source>
</evidence>
<keyword evidence="3" id="KW-1185">Reference proteome</keyword>
<dbReference type="EMBL" id="BDGU01000309">
    <property type="protein sequence ID" value="GAW06236.1"/>
    <property type="molecule type" value="Genomic_DNA"/>
</dbReference>
<evidence type="ECO:0000313" key="2">
    <source>
        <dbReference type="EMBL" id="GAW06236.1"/>
    </source>
</evidence>
<sequence>MILMPLAQSDPVSAPPVVLSPTIMAQPLPVIPIQKAVPPESEASTKKIKSKSKSKSRKSKSASKSDDNDGSDMTRAAILVAMMTMRTPILVLDRARLLWRGLHHRLLYRHTTGRIENAERREEIIKDQNGDEETRCSNWKSPGEISDLISTEDKPPLVDGHSEYELLSPNAIDRSQHIYMLSRSTLVYFIFMLRFYCGSLVQIDFLDLVEHR</sequence>
<name>A0A1Q3EGD4_LENED</name>